<dbReference type="SUPFAM" id="SSF46785">
    <property type="entry name" value="Winged helix' DNA-binding domain"/>
    <property type="match status" value="1"/>
</dbReference>
<dbReference type="InterPro" id="IPR055766">
    <property type="entry name" value="DUF7342"/>
</dbReference>
<organism evidence="1 2">
    <name type="scientific">Natronorubrum sulfidifaciens JCM 14089</name>
    <dbReference type="NCBI Taxonomy" id="1230460"/>
    <lineage>
        <taxon>Archaea</taxon>
        <taxon>Methanobacteriati</taxon>
        <taxon>Methanobacteriota</taxon>
        <taxon>Stenosarchaea group</taxon>
        <taxon>Halobacteria</taxon>
        <taxon>Halobacteriales</taxon>
        <taxon>Natrialbaceae</taxon>
        <taxon>Natronorubrum</taxon>
    </lineage>
</organism>
<dbReference type="EMBL" id="AOHX01000052">
    <property type="protein sequence ID" value="ELY41576.1"/>
    <property type="molecule type" value="Genomic_DNA"/>
</dbReference>
<sequence length="177" mass="20383">MTKRPDPPNDPSRQWDSDRTTFQRVYDVLVGTTDPVSAQQFAEWARCSETGARQALEQLVEMGIAERTGTRPAQYQRNPSYFQWKRVETLAREHSADQLRSRLAELIDADQDLQETYGVPDPDAVVVSDDPAEDHEALHDRWDDLTEWRTIRRDITILKRAVQRAESSNDGRVQSNT</sequence>
<dbReference type="STRING" id="1230460.C495_16615"/>
<dbReference type="eggNOG" id="arCOG02776">
    <property type="taxonomic scope" value="Archaea"/>
</dbReference>
<gene>
    <name evidence="1" type="ORF">C495_16615</name>
</gene>
<protein>
    <recommendedName>
        <fullName evidence="3">Transcription regulator TrmB N-terminal domain-containing protein</fullName>
    </recommendedName>
</protein>
<name>L9VX56_9EURY</name>
<dbReference type="OrthoDB" id="240032at2157"/>
<accession>L9VX56</accession>
<proteinExistence type="predicted"/>
<evidence type="ECO:0000313" key="1">
    <source>
        <dbReference type="EMBL" id="ELY41576.1"/>
    </source>
</evidence>
<evidence type="ECO:0008006" key="3">
    <source>
        <dbReference type="Google" id="ProtNLM"/>
    </source>
</evidence>
<keyword evidence="2" id="KW-1185">Reference proteome</keyword>
<dbReference type="RefSeq" id="WP_008164926.1">
    <property type="nucleotide sequence ID" value="NZ_AOHX01000052.1"/>
</dbReference>
<reference evidence="1 2" key="1">
    <citation type="journal article" date="2014" name="PLoS Genet.">
        <title>Phylogenetically driven sequencing of extremely halophilic archaea reveals strategies for static and dynamic osmo-response.</title>
        <authorList>
            <person name="Becker E.A."/>
            <person name="Seitzer P.M."/>
            <person name="Tritt A."/>
            <person name="Larsen D."/>
            <person name="Krusor M."/>
            <person name="Yao A.I."/>
            <person name="Wu D."/>
            <person name="Madern D."/>
            <person name="Eisen J.A."/>
            <person name="Darling A.E."/>
            <person name="Facciotti M.T."/>
        </authorList>
    </citation>
    <scope>NUCLEOTIDE SEQUENCE [LARGE SCALE GENOMIC DNA]</scope>
    <source>
        <strain evidence="1 2">JCM 14089</strain>
    </source>
</reference>
<comment type="caution">
    <text evidence="1">The sequence shown here is derived from an EMBL/GenBank/DDBJ whole genome shotgun (WGS) entry which is preliminary data.</text>
</comment>
<dbReference type="Proteomes" id="UP000011661">
    <property type="component" value="Unassembled WGS sequence"/>
</dbReference>
<evidence type="ECO:0000313" key="2">
    <source>
        <dbReference type="Proteomes" id="UP000011661"/>
    </source>
</evidence>
<dbReference type="Pfam" id="PF24033">
    <property type="entry name" value="DUF7342"/>
    <property type="match status" value="1"/>
</dbReference>
<dbReference type="InterPro" id="IPR036390">
    <property type="entry name" value="WH_DNA-bd_sf"/>
</dbReference>
<dbReference type="AlphaFoldDB" id="L9VX56"/>